<dbReference type="Proteomes" id="UP000299102">
    <property type="component" value="Unassembled WGS sequence"/>
</dbReference>
<evidence type="ECO:0000313" key="2">
    <source>
        <dbReference type="EMBL" id="GBP87381.1"/>
    </source>
</evidence>
<proteinExistence type="predicted"/>
<organism evidence="2 3">
    <name type="scientific">Eumeta variegata</name>
    <name type="common">Bagworm moth</name>
    <name type="synonym">Eumeta japonica</name>
    <dbReference type="NCBI Taxonomy" id="151549"/>
    <lineage>
        <taxon>Eukaryota</taxon>
        <taxon>Metazoa</taxon>
        <taxon>Ecdysozoa</taxon>
        <taxon>Arthropoda</taxon>
        <taxon>Hexapoda</taxon>
        <taxon>Insecta</taxon>
        <taxon>Pterygota</taxon>
        <taxon>Neoptera</taxon>
        <taxon>Endopterygota</taxon>
        <taxon>Lepidoptera</taxon>
        <taxon>Glossata</taxon>
        <taxon>Ditrysia</taxon>
        <taxon>Tineoidea</taxon>
        <taxon>Psychidae</taxon>
        <taxon>Oiketicinae</taxon>
        <taxon>Eumeta</taxon>
    </lineage>
</organism>
<feature type="compositionally biased region" description="Polar residues" evidence="1">
    <location>
        <begin position="32"/>
        <end position="44"/>
    </location>
</feature>
<sequence>MELEGGHRNSVIKQRNPIEFGLVCISSRTSITSHARTTQSNMQERPTGRSLASEPRMEEAAVGGRRYMPAWRRGDGAPLARDNWHVPGADILTF</sequence>
<evidence type="ECO:0000313" key="3">
    <source>
        <dbReference type="Proteomes" id="UP000299102"/>
    </source>
</evidence>
<comment type="caution">
    <text evidence="2">The sequence shown here is derived from an EMBL/GenBank/DDBJ whole genome shotgun (WGS) entry which is preliminary data.</text>
</comment>
<dbReference type="EMBL" id="BGZK01001856">
    <property type="protein sequence ID" value="GBP87381.1"/>
    <property type="molecule type" value="Genomic_DNA"/>
</dbReference>
<protein>
    <submittedName>
        <fullName evidence="2">Uncharacterized protein</fullName>
    </submittedName>
</protein>
<gene>
    <name evidence="2" type="ORF">EVAR_34768_1</name>
</gene>
<feature type="region of interest" description="Disordered" evidence="1">
    <location>
        <begin position="32"/>
        <end position="61"/>
    </location>
</feature>
<accession>A0A4C1ZEY1</accession>
<evidence type="ECO:0000256" key="1">
    <source>
        <dbReference type="SAM" id="MobiDB-lite"/>
    </source>
</evidence>
<keyword evidence="3" id="KW-1185">Reference proteome</keyword>
<name>A0A4C1ZEY1_EUMVA</name>
<dbReference type="AlphaFoldDB" id="A0A4C1ZEY1"/>
<reference evidence="2 3" key="1">
    <citation type="journal article" date="2019" name="Commun. Biol.">
        <title>The bagworm genome reveals a unique fibroin gene that provides high tensile strength.</title>
        <authorList>
            <person name="Kono N."/>
            <person name="Nakamura H."/>
            <person name="Ohtoshi R."/>
            <person name="Tomita M."/>
            <person name="Numata K."/>
            <person name="Arakawa K."/>
        </authorList>
    </citation>
    <scope>NUCLEOTIDE SEQUENCE [LARGE SCALE GENOMIC DNA]</scope>
</reference>